<accession>A0A644ZW33</accession>
<organism evidence="2">
    <name type="scientific">bioreactor metagenome</name>
    <dbReference type="NCBI Taxonomy" id="1076179"/>
    <lineage>
        <taxon>unclassified sequences</taxon>
        <taxon>metagenomes</taxon>
        <taxon>ecological metagenomes</taxon>
    </lineage>
</organism>
<comment type="caution">
    <text evidence="2">The sequence shown here is derived from an EMBL/GenBank/DDBJ whole genome shotgun (WGS) entry which is preliminary data.</text>
</comment>
<dbReference type="Pfam" id="PF25975">
    <property type="entry name" value="CzcB_C"/>
    <property type="match status" value="1"/>
</dbReference>
<dbReference type="AlphaFoldDB" id="A0A644ZW33"/>
<feature type="domain" description="CzcB-like C-terminal circularly permuted SH3-like" evidence="1">
    <location>
        <begin position="1"/>
        <end position="52"/>
    </location>
</feature>
<dbReference type="Gene3D" id="2.40.420.20">
    <property type="match status" value="1"/>
</dbReference>
<evidence type="ECO:0000313" key="2">
    <source>
        <dbReference type="EMBL" id="MPM44121.1"/>
    </source>
</evidence>
<sequence>MVPQIAIYEEDSIKVVYVKKKNKYEMRQITTGLSSSKEAIVSSGLKRGEVIALIKPPQSMVRGSK</sequence>
<reference evidence="2" key="1">
    <citation type="submission" date="2019-08" db="EMBL/GenBank/DDBJ databases">
        <authorList>
            <person name="Kucharzyk K."/>
            <person name="Murdoch R.W."/>
            <person name="Higgins S."/>
            <person name="Loffler F."/>
        </authorList>
    </citation>
    <scope>NUCLEOTIDE SEQUENCE</scope>
</reference>
<dbReference type="InterPro" id="IPR058649">
    <property type="entry name" value="CzcB_C"/>
</dbReference>
<evidence type="ECO:0000259" key="1">
    <source>
        <dbReference type="Pfam" id="PF25975"/>
    </source>
</evidence>
<proteinExistence type="predicted"/>
<name>A0A644ZW33_9ZZZZ</name>
<dbReference type="EMBL" id="VSSQ01010358">
    <property type="protein sequence ID" value="MPM44121.1"/>
    <property type="molecule type" value="Genomic_DNA"/>
</dbReference>
<gene>
    <name evidence="2" type="ORF">SDC9_90799</name>
</gene>
<protein>
    <recommendedName>
        <fullName evidence="1">CzcB-like C-terminal circularly permuted SH3-like domain-containing protein</fullName>
    </recommendedName>
</protein>